<dbReference type="Gene3D" id="3.40.50.620">
    <property type="entry name" value="HUPs"/>
    <property type="match status" value="1"/>
</dbReference>
<dbReference type="SUPFAM" id="SSF52374">
    <property type="entry name" value="Nucleotidylyl transferase"/>
    <property type="match status" value="1"/>
</dbReference>
<dbReference type="GO" id="GO:0005524">
    <property type="term" value="F:ATP binding"/>
    <property type="evidence" value="ECO:0007669"/>
    <property type="project" value="UniProtKB-KW"/>
</dbReference>
<dbReference type="InterPro" id="IPR014729">
    <property type="entry name" value="Rossmann-like_a/b/a_fold"/>
</dbReference>
<protein>
    <recommendedName>
        <fullName evidence="11">Probable nicotinate-nucleotide adenylyltransferase</fullName>
        <ecNumber evidence="11">2.7.7.18</ecNumber>
    </recommendedName>
    <alternativeName>
        <fullName evidence="11">Deamido-NAD(+) diphosphorylase</fullName>
    </alternativeName>
    <alternativeName>
        <fullName evidence="11">Deamido-NAD(+) pyrophosphorylase</fullName>
    </alternativeName>
    <alternativeName>
        <fullName evidence="11">Nicotinate mononucleotide adenylyltransferase</fullName>
        <shortName evidence="11">NaMN adenylyltransferase</shortName>
    </alternativeName>
</protein>
<accession>A0A9E6SZ75</accession>
<evidence type="ECO:0000256" key="8">
    <source>
        <dbReference type="ARBA" id="ARBA00022840"/>
    </source>
</evidence>
<dbReference type="InterPro" id="IPR005248">
    <property type="entry name" value="NadD/NMNAT"/>
</dbReference>
<proteinExistence type="inferred from homology"/>
<dbReference type="CDD" id="cd02165">
    <property type="entry name" value="NMNAT"/>
    <property type="match status" value="1"/>
</dbReference>
<organism evidence="13 14">
    <name type="scientific">Ferrovum myxofaciens</name>
    <dbReference type="NCBI Taxonomy" id="416213"/>
    <lineage>
        <taxon>Bacteria</taxon>
        <taxon>Pseudomonadati</taxon>
        <taxon>Pseudomonadota</taxon>
        <taxon>Betaproteobacteria</taxon>
        <taxon>Ferrovales</taxon>
        <taxon>Ferrovaceae</taxon>
        <taxon>Ferrovum</taxon>
    </lineage>
</organism>
<dbReference type="Pfam" id="PF01467">
    <property type="entry name" value="CTP_transf_like"/>
    <property type="match status" value="1"/>
</dbReference>
<dbReference type="PANTHER" id="PTHR39321">
    <property type="entry name" value="NICOTINATE-NUCLEOTIDE ADENYLYLTRANSFERASE-RELATED"/>
    <property type="match status" value="1"/>
</dbReference>
<keyword evidence="9 11" id="KW-0520">NAD</keyword>
<dbReference type="GO" id="GO:0009435">
    <property type="term" value="P:NAD+ biosynthetic process"/>
    <property type="evidence" value="ECO:0007669"/>
    <property type="project" value="UniProtKB-UniRule"/>
</dbReference>
<keyword evidence="5 11" id="KW-0808">Transferase</keyword>
<evidence type="ECO:0000256" key="10">
    <source>
        <dbReference type="ARBA" id="ARBA00048721"/>
    </source>
</evidence>
<evidence type="ECO:0000256" key="5">
    <source>
        <dbReference type="ARBA" id="ARBA00022679"/>
    </source>
</evidence>
<dbReference type="AlphaFoldDB" id="A0A9E6SZ75"/>
<keyword evidence="7 11" id="KW-0547">Nucleotide-binding</keyword>
<evidence type="ECO:0000256" key="6">
    <source>
        <dbReference type="ARBA" id="ARBA00022695"/>
    </source>
</evidence>
<evidence type="ECO:0000256" key="11">
    <source>
        <dbReference type="HAMAP-Rule" id="MF_00244"/>
    </source>
</evidence>
<dbReference type="EC" id="2.7.7.18" evidence="11"/>
<dbReference type="PANTHER" id="PTHR39321:SF3">
    <property type="entry name" value="PHOSPHOPANTETHEINE ADENYLYLTRANSFERASE"/>
    <property type="match status" value="1"/>
</dbReference>
<dbReference type="GO" id="GO:0004515">
    <property type="term" value="F:nicotinate-nucleotide adenylyltransferase activity"/>
    <property type="evidence" value="ECO:0007669"/>
    <property type="project" value="UniProtKB-UniRule"/>
</dbReference>
<comment type="similarity">
    <text evidence="3 11">Belongs to the NadD family.</text>
</comment>
<dbReference type="GeneID" id="301709367"/>
<comment type="catalytic activity">
    <reaction evidence="10 11">
        <text>nicotinate beta-D-ribonucleotide + ATP + H(+) = deamido-NAD(+) + diphosphate</text>
        <dbReference type="Rhea" id="RHEA:22860"/>
        <dbReference type="ChEBI" id="CHEBI:15378"/>
        <dbReference type="ChEBI" id="CHEBI:30616"/>
        <dbReference type="ChEBI" id="CHEBI:33019"/>
        <dbReference type="ChEBI" id="CHEBI:57502"/>
        <dbReference type="ChEBI" id="CHEBI:58437"/>
        <dbReference type="EC" id="2.7.7.18"/>
    </reaction>
</comment>
<dbReference type="NCBIfam" id="TIGR00125">
    <property type="entry name" value="cyt_tran_rel"/>
    <property type="match status" value="1"/>
</dbReference>
<dbReference type="InterPro" id="IPR004821">
    <property type="entry name" value="Cyt_trans-like"/>
</dbReference>
<dbReference type="NCBIfam" id="NF000840">
    <property type="entry name" value="PRK00071.1-3"/>
    <property type="match status" value="1"/>
</dbReference>
<evidence type="ECO:0000256" key="4">
    <source>
        <dbReference type="ARBA" id="ARBA00022642"/>
    </source>
</evidence>
<reference evidence="13" key="1">
    <citation type="submission" date="2021-02" db="EMBL/GenBank/DDBJ databases">
        <title>Comparative genomics of Ferrovum myxofaciens strains, predominant extremophile bacteria forming large biofilm stalactites in acid mine ecosystems.</title>
        <authorList>
            <person name="Burkartova K."/>
            <person name="Ridl J."/>
            <person name="Pajer P."/>
            <person name="Falteisek L."/>
        </authorList>
    </citation>
    <scope>NUCLEOTIDE SEQUENCE</scope>
    <source>
        <strain evidence="13">MI1III</strain>
    </source>
</reference>
<dbReference type="HAMAP" id="MF_00244">
    <property type="entry name" value="NaMN_adenylyltr"/>
    <property type="match status" value="1"/>
</dbReference>
<evidence type="ECO:0000313" key="14">
    <source>
        <dbReference type="Proteomes" id="UP000683551"/>
    </source>
</evidence>
<keyword evidence="8 11" id="KW-0067">ATP-binding</keyword>
<dbReference type="EMBL" id="CP071137">
    <property type="protein sequence ID" value="QWY78666.1"/>
    <property type="molecule type" value="Genomic_DNA"/>
</dbReference>
<evidence type="ECO:0000256" key="7">
    <source>
        <dbReference type="ARBA" id="ARBA00022741"/>
    </source>
</evidence>
<dbReference type="RefSeq" id="WP_031595707.1">
    <property type="nucleotide sequence ID" value="NZ_CP053675.1"/>
</dbReference>
<keyword evidence="4 11" id="KW-0662">Pyridine nucleotide biosynthesis</keyword>
<feature type="domain" description="Cytidyltransferase-like" evidence="12">
    <location>
        <begin position="7"/>
        <end position="186"/>
    </location>
</feature>
<evidence type="ECO:0000313" key="13">
    <source>
        <dbReference type="EMBL" id="QWY78666.1"/>
    </source>
</evidence>
<name>A0A9E6SZ75_9PROT</name>
<evidence type="ECO:0000256" key="2">
    <source>
        <dbReference type="ARBA" id="ARBA00005019"/>
    </source>
</evidence>
<evidence type="ECO:0000256" key="9">
    <source>
        <dbReference type="ARBA" id="ARBA00023027"/>
    </source>
</evidence>
<comment type="function">
    <text evidence="1 11">Catalyzes the reversible adenylation of nicotinate mononucleotide (NaMN) to nicotinic acid adenine dinucleotide (NaAD).</text>
</comment>
<dbReference type="NCBIfam" id="NF000839">
    <property type="entry name" value="PRK00071.1-1"/>
    <property type="match status" value="1"/>
</dbReference>
<evidence type="ECO:0000256" key="1">
    <source>
        <dbReference type="ARBA" id="ARBA00002324"/>
    </source>
</evidence>
<keyword evidence="6 11" id="KW-0548">Nucleotidyltransferase</keyword>
<dbReference type="Proteomes" id="UP000683551">
    <property type="component" value="Chromosome"/>
</dbReference>
<dbReference type="NCBIfam" id="TIGR00482">
    <property type="entry name" value="nicotinate (nicotinamide) nucleotide adenylyltransferase"/>
    <property type="match status" value="1"/>
</dbReference>
<evidence type="ECO:0000256" key="3">
    <source>
        <dbReference type="ARBA" id="ARBA00009014"/>
    </source>
</evidence>
<comment type="pathway">
    <text evidence="2 11">Cofactor biosynthesis; NAD(+) biosynthesis; deamido-NAD(+) from nicotinate D-ribonucleotide: step 1/1.</text>
</comment>
<gene>
    <name evidence="11 13" type="primary">nadD</name>
    <name evidence="13" type="ORF">JZL65_06285</name>
</gene>
<sequence length="216" mass="24349">MKSMIGVLGGTFDPIHDGHLAMAQFARSQLDLAKVLLIPAGFPWQREPRASAEDRLRMAELAIAQQPFIEVDAREVRRHTPTYTLDTLEELRASYGSDQSFCLILGSDAFFNLPTWKEWMRVLDLAHVAVLCRPGFDLPVEHFTPPLREAWNARQSSVSDLQNSLGGRMIRLEMPPVPISSTQIRHALAHSLPSLEGLLPPPVLNYIETHHLYRLP</sequence>
<evidence type="ECO:0000259" key="12">
    <source>
        <dbReference type="Pfam" id="PF01467"/>
    </source>
</evidence>